<protein>
    <recommendedName>
        <fullName evidence="2">DUF6532 domain-containing protein</fullName>
    </recommendedName>
</protein>
<gene>
    <name evidence="3" type="ORF">F5891DRAFT_1239698</name>
</gene>
<dbReference type="Pfam" id="PF20149">
    <property type="entry name" value="DUF6532"/>
    <property type="match status" value="1"/>
</dbReference>
<dbReference type="AlphaFoldDB" id="A0AAD4E1V2"/>
<feature type="compositionally biased region" description="Basic and acidic residues" evidence="1">
    <location>
        <begin position="24"/>
        <end position="60"/>
    </location>
</feature>
<dbReference type="RefSeq" id="XP_041223771.1">
    <property type="nucleotide sequence ID" value="XM_041369702.1"/>
</dbReference>
<comment type="caution">
    <text evidence="3">The sequence shown here is derived from an EMBL/GenBank/DDBJ whole genome shotgun (WGS) entry which is preliminary data.</text>
</comment>
<dbReference type="Proteomes" id="UP001195769">
    <property type="component" value="Unassembled WGS sequence"/>
</dbReference>
<evidence type="ECO:0000313" key="4">
    <source>
        <dbReference type="Proteomes" id="UP001195769"/>
    </source>
</evidence>
<proteinExistence type="predicted"/>
<accession>A0AAD4E1V2</accession>
<dbReference type="EMBL" id="JABBWK010000041">
    <property type="protein sequence ID" value="KAG1898195.1"/>
    <property type="molecule type" value="Genomic_DNA"/>
</dbReference>
<feature type="compositionally biased region" description="Basic and acidic residues" evidence="1">
    <location>
        <begin position="7"/>
        <end position="17"/>
    </location>
</feature>
<feature type="region of interest" description="Disordered" evidence="1">
    <location>
        <begin position="1"/>
        <end position="88"/>
    </location>
</feature>
<evidence type="ECO:0000259" key="2">
    <source>
        <dbReference type="Pfam" id="PF20149"/>
    </source>
</evidence>
<evidence type="ECO:0000256" key="1">
    <source>
        <dbReference type="SAM" id="MobiDB-lite"/>
    </source>
</evidence>
<sequence>MSAVERSVARRDRRPTERAQYISETHKDKENRQHQQVNKAHERQEKARQKASKAAEREAYKNNTGRTQVSTVLSSDDPGFTSQTVSTPARDPNLVARKSTVPLAPHRVTLNKTPRLNTLTPEKAAELLRLREAVLAKQAMSPVAALSRAYYVYSIAGGPHPSSSLNNTMTRSPSPTDEALFDEAIEGLVDFNMDGDQGNDSLVADNNNYIGDEGSRSPSPSIECVGKRRCGASDGDDNSEPVRKAVKIQESKGRPKAADYEPSVRTIFGMAWALYRGRLCTEGPMPDRMQEVTWAKLAWNEACKRLHTQVAYDAEILKMITSRGSHLRGEVKTKVRPYVADEYRFETSTKQSVIDRNIMLARELKKDFAFTRSPDGNKGLYSAKIIQKGVNTIWFRDKKDEGVLYPEFYKPFPEVAFALLLTAIESCIDEWSSGAQTNKMFTVDEYQDVLNEHLNNLADFDEHTKAQGLLPKLLSCLHDNGRIYSKADPLGHEIGRTMARSAFEAAIEEYNECRGVSSDDEDDE</sequence>
<evidence type="ECO:0000313" key="3">
    <source>
        <dbReference type="EMBL" id="KAG1898195.1"/>
    </source>
</evidence>
<name>A0AAD4E1V2_9AGAM</name>
<organism evidence="3 4">
    <name type="scientific">Suillus fuscotomentosus</name>
    <dbReference type="NCBI Taxonomy" id="1912939"/>
    <lineage>
        <taxon>Eukaryota</taxon>
        <taxon>Fungi</taxon>
        <taxon>Dikarya</taxon>
        <taxon>Basidiomycota</taxon>
        <taxon>Agaricomycotina</taxon>
        <taxon>Agaricomycetes</taxon>
        <taxon>Agaricomycetidae</taxon>
        <taxon>Boletales</taxon>
        <taxon>Suillineae</taxon>
        <taxon>Suillaceae</taxon>
        <taxon>Suillus</taxon>
    </lineage>
</organism>
<reference evidence="3" key="1">
    <citation type="journal article" date="2020" name="New Phytol.">
        <title>Comparative genomics reveals dynamic genome evolution in host specialist ectomycorrhizal fungi.</title>
        <authorList>
            <person name="Lofgren L.A."/>
            <person name="Nguyen N.H."/>
            <person name="Vilgalys R."/>
            <person name="Ruytinx J."/>
            <person name="Liao H.L."/>
            <person name="Branco S."/>
            <person name="Kuo A."/>
            <person name="LaButti K."/>
            <person name="Lipzen A."/>
            <person name="Andreopoulos W."/>
            <person name="Pangilinan J."/>
            <person name="Riley R."/>
            <person name="Hundley H."/>
            <person name="Na H."/>
            <person name="Barry K."/>
            <person name="Grigoriev I.V."/>
            <person name="Stajich J.E."/>
            <person name="Kennedy P.G."/>
        </authorList>
    </citation>
    <scope>NUCLEOTIDE SEQUENCE</scope>
    <source>
        <strain evidence="3">FC203</strain>
    </source>
</reference>
<dbReference type="InterPro" id="IPR045341">
    <property type="entry name" value="DUF6532"/>
</dbReference>
<feature type="compositionally biased region" description="Polar residues" evidence="1">
    <location>
        <begin position="61"/>
        <end position="87"/>
    </location>
</feature>
<feature type="domain" description="DUF6532" evidence="2">
    <location>
        <begin position="271"/>
        <end position="460"/>
    </location>
</feature>
<keyword evidence="4" id="KW-1185">Reference proteome</keyword>
<dbReference type="GeneID" id="64664000"/>